<keyword evidence="3 6" id="KW-0812">Transmembrane</keyword>
<keyword evidence="5 6" id="KW-0472">Membrane</keyword>
<feature type="transmembrane region" description="Helical" evidence="6">
    <location>
        <begin position="289"/>
        <end position="310"/>
    </location>
</feature>
<keyword evidence="9" id="KW-1185">Reference proteome</keyword>
<dbReference type="InterPro" id="IPR042094">
    <property type="entry name" value="T2SS_GspF_sf"/>
</dbReference>
<dbReference type="Pfam" id="PF00482">
    <property type="entry name" value="T2SSF"/>
    <property type="match status" value="1"/>
</dbReference>
<feature type="transmembrane region" description="Helical" evidence="6">
    <location>
        <begin position="114"/>
        <end position="132"/>
    </location>
</feature>
<dbReference type="PANTHER" id="PTHR35007">
    <property type="entry name" value="INTEGRAL MEMBRANE PROTEIN-RELATED"/>
    <property type="match status" value="1"/>
</dbReference>
<dbReference type="EMBL" id="BMEL01000003">
    <property type="protein sequence ID" value="GGF23879.1"/>
    <property type="molecule type" value="Genomic_DNA"/>
</dbReference>
<evidence type="ECO:0000256" key="3">
    <source>
        <dbReference type="ARBA" id="ARBA00022692"/>
    </source>
</evidence>
<comment type="subcellular location">
    <subcellularLocation>
        <location evidence="1">Cell membrane</location>
        <topology evidence="1">Multi-pass membrane protein</topology>
    </subcellularLocation>
</comment>
<keyword evidence="2" id="KW-1003">Cell membrane</keyword>
<sequence>MDRLMIPLLVIVFVLLTLLFYRLILLISKRSHMKKRVYRYTTKEEEKKKKEKSQGVWNPIKRWGNRLDGLNFLKKWENEIVKANKAVSPGEFFLLRILAAAVISFLGFLYELHWAIVITLGILGFFIPVYFLRRAIHKRLDRCSHQLNEALGTMANAMRAGFSFMQAMKLVSEEYPDPLGTEFKKVNQDIQYGVPMETAFERMIERLPDKELEMTVKAVLIQRTSGGNLSALLETVQETINGRVRIKDEVKALTAQGKLSSLVVTLLPVALGFYLQAVNPEYFNQLYEHPIGVLLLVFGGAGILIGWLMLRKIVRIEV</sequence>
<reference evidence="8" key="2">
    <citation type="submission" date="2020-09" db="EMBL/GenBank/DDBJ databases">
        <authorList>
            <person name="Sun Q."/>
            <person name="Zhou Y."/>
        </authorList>
    </citation>
    <scope>NUCLEOTIDE SEQUENCE</scope>
    <source>
        <strain evidence="8">CGMCC 1.12153</strain>
    </source>
</reference>
<evidence type="ECO:0000256" key="1">
    <source>
        <dbReference type="ARBA" id="ARBA00004651"/>
    </source>
</evidence>
<name>A0A917B7W1_HALAA</name>
<protein>
    <submittedName>
        <fullName evidence="8">Type II secretion system protein F</fullName>
    </submittedName>
</protein>
<feature type="transmembrane region" description="Helical" evidence="6">
    <location>
        <begin position="92"/>
        <end position="108"/>
    </location>
</feature>
<dbReference type="RefSeq" id="WP_188377714.1">
    <property type="nucleotide sequence ID" value="NZ_BMEL01000003.1"/>
</dbReference>
<dbReference type="PANTHER" id="PTHR35007:SF1">
    <property type="entry name" value="PILUS ASSEMBLY PROTEIN"/>
    <property type="match status" value="1"/>
</dbReference>
<dbReference type="AlphaFoldDB" id="A0A917B7W1"/>
<feature type="transmembrane region" description="Helical" evidence="6">
    <location>
        <begin position="259"/>
        <end position="277"/>
    </location>
</feature>
<evidence type="ECO:0000256" key="6">
    <source>
        <dbReference type="SAM" id="Phobius"/>
    </source>
</evidence>
<evidence type="ECO:0000259" key="7">
    <source>
        <dbReference type="Pfam" id="PF00482"/>
    </source>
</evidence>
<comment type="caution">
    <text evidence="8">The sequence shown here is derived from an EMBL/GenBank/DDBJ whole genome shotgun (WGS) entry which is preliminary data.</text>
</comment>
<evidence type="ECO:0000313" key="9">
    <source>
        <dbReference type="Proteomes" id="UP000660110"/>
    </source>
</evidence>
<evidence type="ECO:0000256" key="4">
    <source>
        <dbReference type="ARBA" id="ARBA00022989"/>
    </source>
</evidence>
<dbReference type="Gene3D" id="1.20.81.30">
    <property type="entry name" value="Type II secretion system (T2SS), domain F"/>
    <property type="match status" value="1"/>
</dbReference>
<feature type="domain" description="Type II secretion system protein GspF" evidence="7">
    <location>
        <begin position="151"/>
        <end position="274"/>
    </location>
</feature>
<evidence type="ECO:0000256" key="5">
    <source>
        <dbReference type="ARBA" id="ARBA00023136"/>
    </source>
</evidence>
<dbReference type="InterPro" id="IPR018076">
    <property type="entry name" value="T2SS_GspF_dom"/>
</dbReference>
<keyword evidence="4 6" id="KW-1133">Transmembrane helix</keyword>
<gene>
    <name evidence="8" type="ORF">GCM10010954_23470</name>
</gene>
<organism evidence="8 9">
    <name type="scientific">Halobacillus andaensis</name>
    <dbReference type="NCBI Taxonomy" id="1176239"/>
    <lineage>
        <taxon>Bacteria</taxon>
        <taxon>Bacillati</taxon>
        <taxon>Bacillota</taxon>
        <taxon>Bacilli</taxon>
        <taxon>Bacillales</taxon>
        <taxon>Bacillaceae</taxon>
        <taxon>Halobacillus</taxon>
    </lineage>
</organism>
<reference evidence="8" key="1">
    <citation type="journal article" date="2014" name="Int. J. Syst. Evol. Microbiol.">
        <title>Complete genome sequence of Corynebacterium casei LMG S-19264T (=DSM 44701T), isolated from a smear-ripened cheese.</title>
        <authorList>
            <consortium name="US DOE Joint Genome Institute (JGI-PGF)"/>
            <person name="Walter F."/>
            <person name="Albersmeier A."/>
            <person name="Kalinowski J."/>
            <person name="Ruckert C."/>
        </authorList>
    </citation>
    <scope>NUCLEOTIDE SEQUENCE</scope>
    <source>
        <strain evidence="8">CGMCC 1.12153</strain>
    </source>
</reference>
<evidence type="ECO:0000256" key="2">
    <source>
        <dbReference type="ARBA" id="ARBA00022475"/>
    </source>
</evidence>
<feature type="transmembrane region" description="Helical" evidence="6">
    <location>
        <begin position="6"/>
        <end position="27"/>
    </location>
</feature>
<dbReference type="Proteomes" id="UP000660110">
    <property type="component" value="Unassembled WGS sequence"/>
</dbReference>
<dbReference type="GO" id="GO:0005886">
    <property type="term" value="C:plasma membrane"/>
    <property type="evidence" value="ECO:0007669"/>
    <property type="project" value="UniProtKB-SubCell"/>
</dbReference>
<proteinExistence type="predicted"/>
<evidence type="ECO:0000313" key="8">
    <source>
        <dbReference type="EMBL" id="GGF23879.1"/>
    </source>
</evidence>
<accession>A0A917B7W1</accession>